<dbReference type="EMBL" id="UGRY01000002">
    <property type="protein sequence ID" value="SUA73235.1"/>
    <property type="molecule type" value="Genomic_DNA"/>
</dbReference>
<name>A0A378Y7P1_9NOCA</name>
<protein>
    <submittedName>
        <fullName evidence="4">Uncharacterized methyltransferase ycgJ</fullName>
        <ecNumber evidence="4">2.1.1.-</ecNumber>
    </submittedName>
</protein>
<dbReference type="OrthoDB" id="9777638at2"/>
<dbReference type="GO" id="GO:0008168">
    <property type="term" value="F:methyltransferase activity"/>
    <property type="evidence" value="ECO:0007669"/>
    <property type="project" value="UniProtKB-KW"/>
</dbReference>
<evidence type="ECO:0000313" key="5">
    <source>
        <dbReference type="Proteomes" id="UP000255467"/>
    </source>
</evidence>
<dbReference type="GO" id="GO:0032259">
    <property type="term" value="P:methylation"/>
    <property type="evidence" value="ECO:0007669"/>
    <property type="project" value="UniProtKB-KW"/>
</dbReference>
<evidence type="ECO:0000313" key="4">
    <source>
        <dbReference type="EMBL" id="SUA73235.1"/>
    </source>
</evidence>
<accession>A0A378Y7P1</accession>
<dbReference type="SUPFAM" id="SSF53335">
    <property type="entry name" value="S-adenosyl-L-methionine-dependent methyltransferases"/>
    <property type="match status" value="1"/>
</dbReference>
<dbReference type="AlphaFoldDB" id="A0A378Y7P1"/>
<organism evidence="4 5">
    <name type="scientific">Nocardia otitidiscaviarum</name>
    <dbReference type="NCBI Taxonomy" id="1823"/>
    <lineage>
        <taxon>Bacteria</taxon>
        <taxon>Bacillati</taxon>
        <taxon>Actinomycetota</taxon>
        <taxon>Actinomycetes</taxon>
        <taxon>Mycobacteriales</taxon>
        <taxon>Nocardiaceae</taxon>
        <taxon>Nocardia</taxon>
    </lineage>
</organism>
<evidence type="ECO:0000259" key="3">
    <source>
        <dbReference type="Pfam" id="PF13649"/>
    </source>
</evidence>
<dbReference type="PANTHER" id="PTHR43861">
    <property type="entry name" value="TRANS-ACONITATE 2-METHYLTRANSFERASE-RELATED"/>
    <property type="match status" value="1"/>
</dbReference>
<dbReference type="Proteomes" id="UP000255467">
    <property type="component" value="Unassembled WGS sequence"/>
</dbReference>
<evidence type="ECO:0000256" key="2">
    <source>
        <dbReference type="ARBA" id="ARBA00022679"/>
    </source>
</evidence>
<dbReference type="RefSeq" id="WP_039817044.1">
    <property type="nucleotide sequence ID" value="NZ_UGRY01000002.1"/>
</dbReference>
<feature type="domain" description="Methyltransferase" evidence="3">
    <location>
        <begin position="50"/>
        <end position="145"/>
    </location>
</feature>
<dbReference type="InterPro" id="IPR029063">
    <property type="entry name" value="SAM-dependent_MTases_sf"/>
</dbReference>
<keyword evidence="1 4" id="KW-0489">Methyltransferase</keyword>
<evidence type="ECO:0000256" key="1">
    <source>
        <dbReference type="ARBA" id="ARBA00022603"/>
    </source>
</evidence>
<keyword evidence="2 4" id="KW-0808">Transferase</keyword>
<dbReference type="InterPro" id="IPR041698">
    <property type="entry name" value="Methyltransf_25"/>
</dbReference>
<dbReference type="Pfam" id="PF13649">
    <property type="entry name" value="Methyltransf_25"/>
    <property type="match status" value="1"/>
</dbReference>
<dbReference type="STRING" id="1406858.GCA_000710895_01304"/>
<gene>
    <name evidence="4" type="primary">ycgJ_1</name>
    <name evidence="4" type="ORF">NCTC1934_00672</name>
</gene>
<dbReference type="PANTHER" id="PTHR43861:SF1">
    <property type="entry name" value="TRANS-ACONITATE 2-METHYLTRANSFERASE"/>
    <property type="match status" value="1"/>
</dbReference>
<dbReference type="CDD" id="cd02440">
    <property type="entry name" value="AdoMet_MTases"/>
    <property type="match status" value="1"/>
</dbReference>
<dbReference type="EC" id="2.1.1.-" evidence="4"/>
<keyword evidence="5" id="KW-1185">Reference proteome</keyword>
<reference evidence="4 5" key="1">
    <citation type="submission" date="2018-06" db="EMBL/GenBank/DDBJ databases">
        <authorList>
            <consortium name="Pathogen Informatics"/>
            <person name="Doyle S."/>
        </authorList>
    </citation>
    <scope>NUCLEOTIDE SEQUENCE [LARGE SCALE GENOMIC DNA]</scope>
    <source>
        <strain evidence="4 5">NCTC1934</strain>
    </source>
</reference>
<sequence>MEIANIEQHRLWNGADGAHWAAHQARYDAMAAPVNAALFDAARILPTDRVLDIGCGTGQTTRIAARLAVRGHAMGLDISAPMLDSARRTAVDEGIDNITFEQGDAQVFPFATAAFEVAISRAGTMFFEDPVAAFDNIGRALVPGGRITFLCHRELDERDNPILATLIAHLPAADFGEQLSAVTDFADPSVVDAILDRAGFVDRAATPVAYHAPLGRDAVDATDFLLRAQLRGFVSSAEPTTLRRIRDALVTALRPYEIDGEVRLPAGGWVYTGSRRS</sequence>
<dbReference type="Gene3D" id="3.40.50.150">
    <property type="entry name" value="Vaccinia Virus protein VP39"/>
    <property type="match status" value="1"/>
</dbReference>
<proteinExistence type="predicted"/>